<gene>
    <name evidence="7" type="ORF">E3O10_02870</name>
</gene>
<dbReference type="PANTHER" id="PTHR43124">
    <property type="entry name" value="PURINE EFFLUX PUMP PBUE"/>
    <property type="match status" value="1"/>
</dbReference>
<dbReference type="CDD" id="cd17324">
    <property type="entry name" value="MFS_NepI_like"/>
    <property type="match status" value="1"/>
</dbReference>
<dbReference type="STRING" id="1424661.SAMN05216281_107147"/>
<keyword evidence="4" id="KW-1133">Transmembrane helix</keyword>
<evidence type="ECO:0000256" key="4">
    <source>
        <dbReference type="ARBA" id="ARBA00022989"/>
    </source>
</evidence>
<evidence type="ECO:0000313" key="8">
    <source>
        <dbReference type="Proteomes" id="UP000297654"/>
    </source>
</evidence>
<dbReference type="GO" id="GO:0005886">
    <property type="term" value="C:plasma membrane"/>
    <property type="evidence" value="ECO:0007669"/>
    <property type="project" value="UniProtKB-SubCell"/>
</dbReference>
<keyword evidence="3" id="KW-0812">Transmembrane</keyword>
<dbReference type="InterPro" id="IPR011701">
    <property type="entry name" value="MFS"/>
</dbReference>
<reference evidence="7 8" key="1">
    <citation type="submission" date="2019-03" db="EMBL/GenBank/DDBJ databases">
        <title>Genomics of glacier-inhabiting Cryobacterium strains.</title>
        <authorList>
            <person name="Liu Q."/>
            <person name="Xin Y.-H."/>
        </authorList>
    </citation>
    <scope>NUCLEOTIDE SEQUENCE [LARGE SCALE GENOMIC DNA]</scope>
    <source>
        <strain evidence="7 8">Hh15</strain>
    </source>
</reference>
<comment type="subcellular location">
    <subcellularLocation>
        <location evidence="1">Cell membrane</location>
        <topology evidence="1">Multi-pass membrane protein</topology>
    </subcellularLocation>
</comment>
<dbReference type="GO" id="GO:0022857">
    <property type="term" value="F:transmembrane transporter activity"/>
    <property type="evidence" value="ECO:0007669"/>
    <property type="project" value="InterPro"/>
</dbReference>
<feature type="domain" description="Major facilitator superfamily (MFS) profile" evidence="6">
    <location>
        <begin position="4"/>
        <end position="384"/>
    </location>
</feature>
<evidence type="ECO:0000256" key="5">
    <source>
        <dbReference type="ARBA" id="ARBA00023136"/>
    </source>
</evidence>
<evidence type="ECO:0000256" key="2">
    <source>
        <dbReference type="ARBA" id="ARBA00022475"/>
    </source>
</evidence>
<dbReference type="Proteomes" id="UP000297654">
    <property type="component" value="Unassembled WGS sequence"/>
</dbReference>
<dbReference type="InterPro" id="IPR020846">
    <property type="entry name" value="MFS_dom"/>
</dbReference>
<proteinExistence type="predicted"/>
<dbReference type="AlphaFoldDB" id="A0A1H8GEG0"/>
<dbReference type="Pfam" id="PF07690">
    <property type="entry name" value="MFS_1"/>
    <property type="match status" value="1"/>
</dbReference>
<dbReference type="PANTHER" id="PTHR43124:SF3">
    <property type="entry name" value="CHLORAMPHENICOL EFFLUX PUMP RV0191"/>
    <property type="match status" value="1"/>
</dbReference>
<dbReference type="PROSITE" id="PS50850">
    <property type="entry name" value="MFS"/>
    <property type="match status" value="1"/>
</dbReference>
<dbReference type="InterPro" id="IPR050189">
    <property type="entry name" value="MFS_Efflux_Transporters"/>
</dbReference>
<dbReference type="SUPFAM" id="SSF103473">
    <property type="entry name" value="MFS general substrate transporter"/>
    <property type="match status" value="1"/>
</dbReference>
<keyword evidence="2" id="KW-1003">Cell membrane</keyword>
<protein>
    <submittedName>
        <fullName evidence="7">MFS transporter</fullName>
    </submittedName>
</protein>
<accession>A0A1H8GEG0</accession>
<dbReference type="RefSeq" id="WP_092109927.1">
    <property type="nucleotide sequence ID" value="NZ_FOCN01000007.1"/>
</dbReference>
<dbReference type="EMBL" id="SOFF01000010">
    <property type="protein sequence ID" value="TFB93951.1"/>
    <property type="molecule type" value="Genomic_DNA"/>
</dbReference>
<keyword evidence="8" id="KW-1185">Reference proteome</keyword>
<sequence>MPLGLLALAAGGFGIGLTEFVILGLLPEVAADFNVSIPVAGYLVSIYALSVAVGGVILTAATARMNRKTVLVGLMCLFIAGNFISAISIDYSLMMAGRIIAALCHGAFFGIGAVLASQLVTPDRKARAIAVMFAGLTTANVLGVPLGTFLGQSTGWRTTFWAISAIGVVTLIGLVLFVPKEVDSSSPRIGLISELRAFKNAQVWLSVLVTIFGFGAMFGAFTYIAPMMIEVAGFQPGMVSWLLVVFGVGLFVGNLIGGRAADHNLNRTLIGLLVALTVILAAFTLTAHNQWASIVTLFLLGGVGFAAVPGMQMRVLHFAAEAPTLASGVNISAFNLGNAIGAHLGGLTIAAGLGYTSPSWVGAALAGAAVVTMLLSSRLEGRQNRRATTSAHAETLPLPKNLSIRH</sequence>
<evidence type="ECO:0000259" key="6">
    <source>
        <dbReference type="PROSITE" id="PS50850"/>
    </source>
</evidence>
<comment type="caution">
    <text evidence="7">The sequence shown here is derived from an EMBL/GenBank/DDBJ whole genome shotgun (WGS) entry which is preliminary data.</text>
</comment>
<dbReference type="InterPro" id="IPR036259">
    <property type="entry name" value="MFS_trans_sf"/>
</dbReference>
<dbReference type="OrthoDB" id="9814237at2"/>
<keyword evidence="5" id="KW-0472">Membrane</keyword>
<evidence type="ECO:0000256" key="1">
    <source>
        <dbReference type="ARBA" id="ARBA00004651"/>
    </source>
</evidence>
<organism evidence="7 8">
    <name type="scientific">Cryobacterium luteum</name>
    <dbReference type="NCBI Taxonomy" id="1424661"/>
    <lineage>
        <taxon>Bacteria</taxon>
        <taxon>Bacillati</taxon>
        <taxon>Actinomycetota</taxon>
        <taxon>Actinomycetes</taxon>
        <taxon>Micrococcales</taxon>
        <taxon>Microbacteriaceae</taxon>
        <taxon>Cryobacterium</taxon>
    </lineage>
</organism>
<dbReference type="Gene3D" id="1.20.1250.20">
    <property type="entry name" value="MFS general substrate transporter like domains"/>
    <property type="match status" value="2"/>
</dbReference>
<name>A0A1H8GEG0_9MICO</name>
<evidence type="ECO:0000313" key="7">
    <source>
        <dbReference type="EMBL" id="TFB93951.1"/>
    </source>
</evidence>
<evidence type="ECO:0000256" key="3">
    <source>
        <dbReference type="ARBA" id="ARBA00022692"/>
    </source>
</evidence>